<dbReference type="Proteomes" id="UP000274033">
    <property type="component" value="Unassembled WGS sequence"/>
</dbReference>
<dbReference type="EMBL" id="RRCT01000001">
    <property type="protein sequence ID" value="RQW76158.1"/>
    <property type="molecule type" value="Genomic_DNA"/>
</dbReference>
<dbReference type="Pfam" id="PF14460">
    <property type="entry name" value="Prok-E2_D"/>
    <property type="match status" value="1"/>
</dbReference>
<name>A0A3N9ULJ2_9BACI</name>
<dbReference type="AlphaFoldDB" id="A0A3N9ULJ2"/>
<dbReference type="InterPro" id="IPR032787">
    <property type="entry name" value="Prok-E2_D"/>
</dbReference>
<reference evidence="1 2" key="1">
    <citation type="journal article" date="2013" name="J. Microbiol.">
        <title>Lysinibacillus chungkukjangi sp. nov., isolated from Chungkukjang, Korean fermented soybean food.</title>
        <authorList>
            <person name="Kim S.J."/>
            <person name="Jang Y.H."/>
            <person name="Hamada M."/>
            <person name="Ahn J.H."/>
            <person name="Weon H.Y."/>
            <person name="Suzuki K."/>
            <person name="Whang K.S."/>
            <person name="Kwon S.W."/>
        </authorList>
    </citation>
    <scope>NUCLEOTIDE SEQUENCE [LARGE SCALE GENOMIC DNA]</scope>
    <source>
        <strain evidence="1 2">MCCC 1A12701</strain>
    </source>
</reference>
<proteinExistence type="predicted"/>
<evidence type="ECO:0000313" key="1">
    <source>
        <dbReference type="EMBL" id="RQW76158.1"/>
    </source>
</evidence>
<protein>
    <submittedName>
        <fullName evidence="1">Uncharacterized protein</fullName>
    </submittedName>
</protein>
<evidence type="ECO:0000313" key="2">
    <source>
        <dbReference type="Proteomes" id="UP000274033"/>
    </source>
</evidence>
<organism evidence="1 2">
    <name type="scientific">Lysinibacillus composti</name>
    <dbReference type="NCBI Taxonomy" id="720633"/>
    <lineage>
        <taxon>Bacteria</taxon>
        <taxon>Bacillati</taxon>
        <taxon>Bacillota</taxon>
        <taxon>Bacilli</taxon>
        <taxon>Bacillales</taxon>
        <taxon>Bacillaceae</taxon>
        <taxon>Lysinibacillus</taxon>
    </lineage>
</organism>
<comment type="caution">
    <text evidence="1">The sequence shown here is derived from an EMBL/GenBank/DDBJ whole genome shotgun (WGS) entry which is preliminary data.</text>
</comment>
<keyword evidence="2" id="KW-1185">Reference proteome</keyword>
<sequence length="375" mass="43193">MCEISRRDRTIMTKVVVTIDEGKTPSIERYENEIKVGNRKVTLDTLLRGFIQDAPIELVFDVLVNRRCEDMEEYFDTISPSESTNSGYKFLLTLFNQIPQGLMNDELFSDFALLVIQRMEDSHITVDELTPILSTWVQKIKEAPTQPEYLNLYVDLLQYFLGSQQSGDMEIQKELLRTLYKYMKDLKEKDKIDKLVASHIQHLPTSLLLDALKERNEGNNKVVYGFTNVPKNASYIATTSKGTTYFYDIPKTKMRVKFQDVPFEDVGHPRLLFAISIDKSGAVYSLKLAALKGKKPLAIDTPLYHYPYSNVYKSGAVCWSGFRELPIDQIPLMFLSTPNNNHLNDNTLSLFEKYKGKNFPDTRLIEMNAKVEDWC</sequence>
<accession>A0A3N9ULJ2</accession>
<gene>
    <name evidence="1" type="ORF">EBB45_01005</name>
</gene>